<dbReference type="RefSeq" id="WP_173633318.1">
    <property type="nucleotide sequence ID" value="NZ_CP054212.1"/>
</dbReference>
<accession>A0A6M8UHK8</accession>
<dbReference type="InterPro" id="IPR036709">
    <property type="entry name" value="Autotransporte_beta_dom_sf"/>
</dbReference>
<dbReference type="KEGG" id="pmak:PMPD1_1333"/>
<dbReference type="Proteomes" id="UP000505325">
    <property type="component" value="Chromosome"/>
</dbReference>
<keyword evidence="3" id="KW-1185">Reference proteome</keyword>
<evidence type="ECO:0000259" key="1">
    <source>
        <dbReference type="PROSITE" id="PS51208"/>
    </source>
</evidence>
<dbReference type="InterPro" id="IPR011050">
    <property type="entry name" value="Pectin_lyase_fold/virulence"/>
</dbReference>
<dbReference type="Gene3D" id="2.160.20.20">
    <property type="match status" value="2"/>
</dbReference>
<dbReference type="PROSITE" id="PS51208">
    <property type="entry name" value="AUTOTRANSPORTER"/>
    <property type="match status" value="1"/>
</dbReference>
<dbReference type="InterPro" id="IPR012332">
    <property type="entry name" value="Autotransporter_pectin_lyase_C"/>
</dbReference>
<dbReference type="SMART" id="SM00869">
    <property type="entry name" value="Autotransporter"/>
    <property type="match status" value="1"/>
</dbReference>
<dbReference type="Pfam" id="PF03797">
    <property type="entry name" value="Autotransporter"/>
    <property type="match status" value="1"/>
</dbReference>
<dbReference type="InterPro" id="IPR006315">
    <property type="entry name" value="OM_autotransptr_brl_dom"/>
</dbReference>
<organism evidence="2 3">
    <name type="scientific">Paramixta manurensis</name>
    <dbReference type="NCBI Taxonomy" id="2740817"/>
    <lineage>
        <taxon>Bacteria</taxon>
        <taxon>Pseudomonadati</taxon>
        <taxon>Pseudomonadota</taxon>
        <taxon>Gammaproteobacteria</taxon>
        <taxon>Enterobacterales</taxon>
        <taxon>Erwiniaceae</taxon>
        <taxon>Paramixta</taxon>
    </lineage>
</organism>
<name>A0A6M8UHK8_9GAMM</name>
<feature type="domain" description="Autotransporter" evidence="1">
    <location>
        <begin position="906"/>
        <end position="1182"/>
    </location>
</feature>
<reference evidence="2 3" key="1">
    <citation type="submission" date="2020-06" db="EMBL/GenBank/DDBJ databases">
        <title>Genome sequence of Paramixta manurensis strain PD-1.</title>
        <authorList>
            <person name="Lee C.W."/>
            <person name="Kim J."/>
        </authorList>
    </citation>
    <scope>NUCLEOTIDE SEQUENCE [LARGE SCALE GENOMIC DNA]</scope>
    <source>
        <strain evidence="2 3">PD-1</strain>
    </source>
</reference>
<sequence>MAIIKTTLPLRSSSGKTLSLYTTLLLTQVGLPGYALAASQEAVPADNGVVAGRNTTREVSNRRIATVSDRAYALLADSTRPPADPDAPDNGDPTQIFANADTLVTQGDWAFGALAQKGGMITLNGGSVETSGERAYGLLAGSTGSITSSADILTHGDNGIGVQAGDNPGAHDADVTLLSGSEITTEGNDAYGLHTVYSGQIVGSADITTSGTNSFGAFAESDSTIDLNNSHITTQGTQAAGILANNDAQSVGGQVNLAHSTITTSGDYAPAVEADAGSAIILKDVAIRTNGLYGFGVAATSNSNVNFQGGSILTANDKGQGVQDGDGSRAYALYAQDAGTLLNANQLQIHTLGQRAYGAYAISGATLDLQNSTVQTEGFMGYGLYASGEGTVLNANNVNVVTTGDVGDAIWAYDKATVNLDSATLHVYGGANANQSATGGESANGMTAVGSGTINANHVSIITEGDNSVGALAGGNVGGDDTAGNILLTNSRIQVNGENAVAAQVNTGSTLTVQNSVLNAAKGAGIALNDDAIVNLSNSSVAASQQTFLSTLTTDEASQTITLGAGTVATQNNGTLLQVNRQDGAGGTVALTLGAGSVTHGDIIDTDKHNAGGTDVTLAQGASWSGLMRGVRNFISQQSSQVTFTDQADIEGDLSGSGSTYRFSDAGGTIGGNVLLEHGSSTHGGTIATPIMVKGNVSIDPTSSFGGNWNIEGDVTNSGTLTPGNSIGRVNVGGSLNLASGSVYVAEVDDQGNADRINVTGNAQLNGTVEATPYSGMKLNTAYTILTATGGLNNSRFDNVTMNGDYAFISPVLAYDNNAVRLTIDRNSVAYADVAQTDNQRRVASVLDALPVTSTLGNTLALSSVNTARTAFNQLAGEIHASLKNALLADTLPLRDAVTDHLSQLPATQNGGVWMQGYGASAGTADAGGIAGLHHSGGGVLLGTDINLANKGYIGLLTGYGSTHFDTGSRNESGSSRNYHLGLYGGSHWGNLALQAGIINSWNDITTDRYLGFDGLSEHLTGDYDARTLQTFAEVGYRLQADAIALEPFANLTHATLHTDAFSENGGVGALSADKQNMDTTWSTLGLKAGGNVMLGKVALQLSAKAGWQHAWQDTTPWSTLSLDNSEAFKVEGTHLAKDTAVLEAGVGTDLSQAVSVGVAWAGQFSDDTHNNVINASLKVRF</sequence>
<dbReference type="NCBIfam" id="TIGR01414">
    <property type="entry name" value="autotrans_barl"/>
    <property type="match status" value="1"/>
</dbReference>
<dbReference type="EMBL" id="CP054212">
    <property type="protein sequence ID" value="QKJ86292.1"/>
    <property type="molecule type" value="Genomic_DNA"/>
</dbReference>
<dbReference type="InterPro" id="IPR005546">
    <property type="entry name" value="Autotransporte_beta"/>
</dbReference>
<dbReference type="SUPFAM" id="SSF103515">
    <property type="entry name" value="Autotransporter"/>
    <property type="match status" value="1"/>
</dbReference>
<evidence type="ECO:0000313" key="2">
    <source>
        <dbReference type="EMBL" id="QKJ86292.1"/>
    </source>
</evidence>
<evidence type="ECO:0000313" key="3">
    <source>
        <dbReference type="Proteomes" id="UP000505325"/>
    </source>
</evidence>
<protein>
    <submittedName>
        <fullName evidence="2">Autotransporter domain-containing protein</fullName>
    </submittedName>
</protein>
<dbReference type="AlphaFoldDB" id="A0A6M8UHK8"/>
<gene>
    <name evidence="2" type="ORF">PMPD1_1333</name>
</gene>
<dbReference type="Gene3D" id="2.40.128.130">
    <property type="entry name" value="Autotransporter beta-domain"/>
    <property type="match status" value="1"/>
</dbReference>
<dbReference type="SUPFAM" id="SSF51126">
    <property type="entry name" value="Pectin lyase-like"/>
    <property type="match status" value="1"/>
</dbReference>
<dbReference type="GO" id="GO:0019867">
    <property type="term" value="C:outer membrane"/>
    <property type="evidence" value="ECO:0007669"/>
    <property type="project" value="InterPro"/>
</dbReference>
<proteinExistence type="predicted"/>